<feature type="binding site" evidence="6">
    <location>
        <position position="10"/>
    </location>
    <ligand>
        <name>FMN</name>
        <dbReference type="ChEBI" id="CHEBI:58210"/>
    </ligand>
</feature>
<evidence type="ECO:0000256" key="2">
    <source>
        <dbReference type="ARBA" id="ARBA00022643"/>
    </source>
</evidence>
<comment type="catalytic activity">
    <reaction evidence="6">
        <text>2 a quinone + NADH + H(+) = 2 a 1,4-benzosemiquinone + NAD(+)</text>
        <dbReference type="Rhea" id="RHEA:65952"/>
        <dbReference type="ChEBI" id="CHEBI:15378"/>
        <dbReference type="ChEBI" id="CHEBI:57540"/>
        <dbReference type="ChEBI" id="CHEBI:57945"/>
        <dbReference type="ChEBI" id="CHEBI:132124"/>
        <dbReference type="ChEBI" id="CHEBI:134225"/>
    </reaction>
</comment>
<dbReference type="Pfam" id="PF02525">
    <property type="entry name" value="Flavodoxin_2"/>
    <property type="match status" value="1"/>
</dbReference>
<dbReference type="Gene3D" id="3.40.50.360">
    <property type="match status" value="1"/>
</dbReference>
<comment type="subunit">
    <text evidence="6">Homodimer.</text>
</comment>
<evidence type="ECO:0000313" key="9">
    <source>
        <dbReference type="Proteomes" id="UP001596540"/>
    </source>
</evidence>
<comment type="caution">
    <text evidence="6">Lacks conserved residue(s) required for the propagation of feature annotation.</text>
</comment>
<comment type="similarity">
    <text evidence="6">Belongs to the azoreductase type 1 family.</text>
</comment>
<name>A0ABW2KQ78_9ACTN</name>
<dbReference type="PANTHER" id="PTHR43741">
    <property type="entry name" value="FMN-DEPENDENT NADH-AZOREDUCTASE 1"/>
    <property type="match status" value="1"/>
</dbReference>
<organism evidence="8 9">
    <name type="scientific">Marinactinospora rubrisoli</name>
    <dbReference type="NCBI Taxonomy" id="2715399"/>
    <lineage>
        <taxon>Bacteria</taxon>
        <taxon>Bacillati</taxon>
        <taxon>Actinomycetota</taxon>
        <taxon>Actinomycetes</taxon>
        <taxon>Streptosporangiales</taxon>
        <taxon>Nocardiopsidaceae</taxon>
        <taxon>Marinactinospora</taxon>
    </lineage>
</organism>
<gene>
    <name evidence="6" type="primary">azoR</name>
    <name evidence="8" type="ORF">ACFQRF_25865</name>
</gene>
<dbReference type="InterPro" id="IPR029039">
    <property type="entry name" value="Flavoprotein-like_sf"/>
</dbReference>
<keyword evidence="1 6" id="KW-0285">Flavoprotein</keyword>
<evidence type="ECO:0000259" key="7">
    <source>
        <dbReference type="Pfam" id="PF02525"/>
    </source>
</evidence>
<comment type="caution">
    <text evidence="8">The sequence shown here is derived from an EMBL/GenBank/DDBJ whole genome shotgun (WGS) entry which is preliminary data.</text>
</comment>
<dbReference type="PANTHER" id="PTHR43741:SF4">
    <property type="entry name" value="FMN-DEPENDENT NADH:QUINONE OXIDOREDUCTASE"/>
    <property type="match status" value="1"/>
</dbReference>
<dbReference type="RefSeq" id="WP_379873840.1">
    <property type="nucleotide sequence ID" value="NZ_JBHTBH010000016.1"/>
</dbReference>
<proteinExistence type="inferred from homology"/>
<keyword evidence="4 6" id="KW-0520">NAD</keyword>
<evidence type="ECO:0000256" key="6">
    <source>
        <dbReference type="HAMAP-Rule" id="MF_01216"/>
    </source>
</evidence>
<keyword evidence="2 6" id="KW-0288">FMN</keyword>
<evidence type="ECO:0000256" key="4">
    <source>
        <dbReference type="ARBA" id="ARBA00023027"/>
    </source>
</evidence>
<dbReference type="SUPFAM" id="SSF52218">
    <property type="entry name" value="Flavoproteins"/>
    <property type="match status" value="1"/>
</dbReference>
<dbReference type="EMBL" id="JBHTBH010000016">
    <property type="protein sequence ID" value="MFC7331170.1"/>
    <property type="molecule type" value="Genomic_DNA"/>
</dbReference>
<comment type="function">
    <text evidence="6">Quinone reductase that provides resistance to thiol-specific stress caused by electrophilic quinones.</text>
</comment>
<dbReference type="InterPro" id="IPR003680">
    <property type="entry name" value="Flavodoxin_fold"/>
</dbReference>
<feature type="domain" description="Flavodoxin-like fold" evidence="7">
    <location>
        <begin position="3"/>
        <end position="171"/>
    </location>
</feature>
<dbReference type="HAMAP" id="MF_01216">
    <property type="entry name" value="Azoreductase_type1"/>
    <property type="match status" value="1"/>
</dbReference>
<evidence type="ECO:0000256" key="3">
    <source>
        <dbReference type="ARBA" id="ARBA00023002"/>
    </source>
</evidence>
<dbReference type="EC" id="1.7.1.17" evidence="6"/>
<comment type="function">
    <text evidence="6">Also exhibits azoreductase activity. Catalyzes the reductive cleavage of the azo bond in aromatic azo compounds to the corresponding amines.</text>
</comment>
<accession>A0ABW2KQ78</accession>
<dbReference type="EC" id="1.6.5.-" evidence="6"/>
<evidence type="ECO:0000256" key="5">
    <source>
        <dbReference type="ARBA" id="ARBA00048542"/>
    </source>
</evidence>
<keyword evidence="3 6" id="KW-0560">Oxidoreductase</keyword>
<comment type="catalytic activity">
    <reaction evidence="5">
        <text>N,N-dimethyl-1,4-phenylenediamine + anthranilate + 2 NAD(+) = 2-(4-dimethylaminophenyl)diazenylbenzoate + 2 NADH + 2 H(+)</text>
        <dbReference type="Rhea" id="RHEA:55872"/>
        <dbReference type="ChEBI" id="CHEBI:15378"/>
        <dbReference type="ChEBI" id="CHEBI:15783"/>
        <dbReference type="ChEBI" id="CHEBI:16567"/>
        <dbReference type="ChEBI" id="CHEBI:57540"/>
        <dbReference type="ChEBI" id="CHEBI:57945"/>
        <dbReference type="ChEBI" id="CHEBI:71579"/>
        <dbReference type="EC" id="1.7.1.17"/>
    </reaction>
    <physiologicalReaction direction="right-to-left" evidence="5">
        <dbReference type="Rhea" id="RHEA:55874"/>
    </physiologicalReaction>
</comment>
<dbReference type="InterPro" id="IPR050104">
    <property type="entry name" value="FMN-dep_NADH:Q_OxRdtase_AzoR1"/>
</dbReference>
<dbReference type="InterPro" id="IPR023048">
    <property type="entry name" value="NADH:quinone_OxRdtase_FMN_depd"/>
</dbReference>
<dbReference type="Proteomes" id="UP001596540">
    <property type="component" value="Unassembled WGS sequence"/>
</dbReference>
<protein>
    <recommendedName>
        <fullName evidence="6">FMN dependent NADH:quinone oxidoreductase</fullName>
        <ecNumber evidence="6">1.6.5.-</ecNumber>
    </recommendedName>
    <alternativeName>
        <fullName evidence="6">Azo-dye reductase</fullName>
    </alternativeName>
    <alternativeName>
        <fullName evidence="6">FMN-dependent NADH-azo compound oxidoreductase</fullName>
    </alternativeName>
    <alternativeName>
        <fullName evidence="6">FMN-dependent NADH-azoreductase</fullName>
        <ecNumber evidence="6">1.7.1.17</ecNumber>
    </alternativeName>
</protein>
<feature type="binding site" evidence="6">
    <location>
        <begin position="140"/>
        <end position="143"/>
    </location>
    <ligand>
        <name>FMN</name>
        <dbReference type="ChEBI" id="CHEBI:58210"/>
    </ligand>
</feature>
<feature type="binding site" evidence="6">
    <location>
        <begin position="16"/>
        <end position="18"/>
    </location>
    <ligand>
        <name>FMN</name>
        <dbReference type="ChEBI" id="CHEBI:58210"/>
    </ligand>
</feature>
<comment type="cofactor">
    <cofactor evidence="6">
        <name>FMN</name>
        <dbReference type="ChEBI" id="CHEBI:58210"/>
    </cofactor>
    <text evidence="6">Binds 1 FMN per subunit.</text>
</comment>
<reference evidence="9" key="1">
    <citation type="journal article" date="2019" name="Int. J. Syst. Evol. Microbiol.">
        <title>The Global Catalogue of Microorganisms (GCM) 10K type strain sequencing project: providing services to taxonomists for standard genome sequencing and annotation.</title>
        <authorList>
            <consortium name="The Broad Institute Genomics Platform"/>
            <consortium name="The Broad Institute Genome Sequencing Center for Infectious Disease"/>
            <person name="Wu L."/>
            <person name="Ma J."/>
        </authorList>
    </citation>
    <scope>NUCLEOTIDE SEQUENCE [LARGE SCALE GENOMIC DNA]</scope>
    <source>
        <strain evidence="9">CGMCC 4.7382</strain>
    </source>
</reference>
<evidence type="ECO:0000313" key="8">
    <source>
        <dbReference type="EMBL" id="MFC7331170.1"/>
    </source>
</evidence>
<keyword evidence="9" id="KW-1185">Reference proteome</keyword>
<sequence length="221" mass="23855">MPHLLHIDSSSLAEGSVSRDVAASFRAVWQEAEPGGRVTYRDLAAEPLPHIDRAGVTARTTPRELHTPEQRAAIELQDLLIGELRAADAYLFSVPMYNWSVPSAFKAWVDQVLVAGRTASMSGNPLEGPLSGRPAIVIASRGGSYAPGTPQHRNDFVIPFLDKLLSGTMGLDLRIITPELTLAAVNPAMHHLRELADTSLAHAHAAAEEHALSLVERLRGL</sequence>
<evidence type="ECO:0000256" key="1">
    <source>
        <dbReference type="ARBA" id="ARBA00022630"/>
    </source>
</evidence>